<evidence type="ECO:0000313" key="2">
    <source>
        <dbReference type="EMBL" id="TDP86962.1"/>
    </source>
</evidence>
<gene>
    <name evidence="2" type="ORF">EDD54_0847</name>
</gene>
<feature type="transmembrane region" description="Helical" evidence="1">
    <location>
        <begin position="171"/>
        <end position="188"/>
    </location>
</feature>
<sequence>MTAIDPIRHTQSGVVRALYGRVRSAIVPLASVLLKVVAAGTMAVVFVLASRTMTPHDFGRLSVWFNALSFVAVFAALSQDGLIVRLWFEYLARGDHGLARGAVRNGWIVSIAGALVAAAGIGIGLEILGGADGDTATAGAAFVFASAIGLYAASLTRNVRDVLVSGTIQELPWRFLLLAVSGWCLVAGEAMTPALFFWTGAAGFAASILGQRLALDRRYPAAVRKAAPAREGRRWAALTGRLLLPTLMEATSQYAEVILIGLVLDPVTAGGFFAVQRIASVFPMLSTGLLSYTFVRTPKFYFDGETDKLQAMFSQAVRLLLLFVLATLAVVAVAGPFLLGLFGPEYRDEYGTLVLLGLSYAVIACGGTAGMNLLFTGHELAYVRIQAVYLVARIALVLLLASLYGSFGAALAFLAVSAPYTLLLVVANRRRLGADPSVMSLFRRHG</sequence>
<evidence type="ECO:0000313" key="3">
    <source>
        <dbReference type="Proteomes" id="UP000294547"/>
    </source>
</evidence>
<keyword evidence="1" id="KW-0472">Membrane</keyword>
<feature type="transmembrane region" description="Helical" evidence="1">
    <location>
        <begin position="316"/>
        <end position="338"/>
    </location>
</feature>
<dbReference type="PANTHER" id="PTHR43424:SF1">
    <property type="entry name" value="LOCUS PUTATIVE PROTEIN 1-RELATED"/>
    <property type="match status" value="1"/>
</dbReference>
<comment type="caution">
    <text evidence="2">The sequence shown here is derived from an EMBL/GenBank/DDBJ whole genome shotgun (WGS) entry which is preliminary data.</text>
</comment>
<evidence type="ECO:0000256" key="1">
    <source>
        <dbReference type="SAM" id="Phobius"/>
    </source>
</evidence>
<accession>A0A4R6RKI9</accession>
<dbReference type="EMBL" id="SNXY01000006">
    <property type="protein sequence ID" value="TDP86962.1"/>
    <property type="molecule type" value="Genomic_DNA"/>
</dbReference>
<keyword evidence="3" id="KW-1185">Reference proteome</keyword>
<feature type="transmembrane region" description="Helical" evidence="1">
    <location>
        <begin position="61"/>
        <end position="84"/>
    </location>
</feature>
<dbReference type="OrthoDB" id="8251896at2"/>
<dbReference type="AlphaFoldDB" id="A0A4R6RKI9"/>
<proteinExistence type="predicted"/>
<dbReference type="PANTHER" id="PTHR43424">
    <property type="entry name" value="LOCUS PUTATIVE PROTEIN 1-RELATED"/>
    <property type="match status" value="1"/>
</dbReference>
<dbReference type="RefSeq" id="WP_126536283.1">
    <property type="nucleotide sequence ID" value="NZ_BSPM01000008.1"/>
</dbReference>
<keyword evidence="1" id="KW-0812">Transmembrane</keyword>
<keyword evidence="1" id="KW-1133">Transmembrane helix</keyword>
<name>A0A4R6RKI9_9HYPH</name>
<reference evidence="2 3" key="1">
    <citation type="submission" date="2019-03" db="EMBL/GenBank/DDBJ databases">
        <title>Genomic Encyclopedia of Type Strains, Phase IV (KMG-IV): sequencing the most valuable type-strain genomes for metagenomic binning, comparative biology and taxonomic classification.</title>
        <authorList>
            <person name="Goeker M."/>
        </authorList>
    </citation>
    <scope>NUCLEOTIDE SEQUENCE [LARGE SCALE GENOMIC DNA]</scope>
    <source>
        <strain evidence="2 3">DSM 102969</strain>
    </source>
</reference>
<feature type="transmembrane region" description="Helical" evidence="1">
    <location>
        <begin position="270"/>
        <end position="295"/>
    </location>
</feature>
<feature type="transmembrane region" description="Helical" evidence="1">
    <location>
        <begin position="105"/>
        <end position="125"/>
    </location>
</feature>
<organism evidence="2 3">
    <name type="scientific">Oharaeibacter diazotrophicus</name>
    <dbReference type="NCBI Taxonomy" id="1920512"/>
    <lineage>
        <taxon>Bacteria</taxon>
        <taxon>Pseudomonadati</taxon>
        <taxon>Pseudomonadota</taxon>
        <taxon>Alphaproteobacteria</taxon>
        <taxon>Hyphomicrobiales</taxon>
        <taxon>Pleomorphomonadaceae</taxon>
        <taxon>Oharaeibacter</taxon>
    </lineage>
</organism>
<protein>
    <submittedName>
        <fullName evidence="2">O-antigen/teichoic acid export membrane protein</fullName>
    </submittedName>
</protein>
<feature type="transmembrane region" description="Helical" evidence="1">
    <location>
        <begin position="137"/>
        <end position="159"/>
    </location>
</feature>
<feature type="transmembrane region" description="Helical" evidence="1">
    <location>
        <begin position="350"/>
        <end position="375"/>
    </location>
</feature>
<dbReference type="InterPro" id="IPR052556">
    <property type="entry name" value="PolySynth_Transporter"/>
</dbReference>
<dbReference type="Proteomes" id="UP000294547">
    <property type="component" value="Unassembled WGS sequence"/>
</dbReference>
<feature type="transmembrane region" description="Helical" evidence="1">
    <location>
        <begin position="26"/>
        <end position="49"/>
    </location>
</feature>